<name>A0AAD5WWW8_9PEZI</name>
<accession>A0AAD5WWW8</accession>
<evidence type="ECO:0000313" key="2">
    <source>
        <dbReference type="EMBL" id="KAJ2906348.1"/>
    </source>
</evidence>
<organism evidence="2 3">
    <name type="scientific">Zalerion maritima</name>
    <dbReference type="NCBI Taxonomy" id="339359"/>
    <lineage>
        <taxon>Eukaryota</taxon>
        <taxon>Fungi</taxon>
        <taxon>Dikarya</taxon>
        <taxon>Ascomycota</taxon>
        <taxon>Pezizomycotina</taxon>
        <taxon>Sordariomycetes</taxon>
        <taxon>Lulworthiomycetidae</taxon>
        <taxon>Lulworthiales</taxon>
        <taxon>Lulworthiaceae</taxon>
        <taxon>Zalerion</taxon>
    </lineage>
</organism>
<dbReference type="Gene3D" id="3.20.20.80">
    <property type="entry name" value="Glycosidases"/>
    <property type="match status" value="1"/>
</dbReference>
<sequence length="767" mass="88273">MSFRPTGPPIPKPSKPKPRKAPHPSSPGKWDYSIKPMAYVFPQFHPIIENDIFWGENFTEWTNVNKTTYNNFGQEIIRPSEEVGYYNLLDLETRVRFRKFAKEIGLYGFVYHHYWFGSPVMDKVLLKLLEKDGEPNTPFMLSWANEPWSGQWDRENHDDVLMNQNYGGMSEWREHFNWLLPFFKYPNYIRNNGRLQFLIYNPLHAGYVGKRMADAFRKWAWEEGVGPLDITEAKMENDRREDRGVADGMYEFGLRSGGGKDMAAWTNIRRTHPIYHRGVAVSWDNTPREAMDGKGTVSFFTHCKLWQNVIQEKLRQIKLDPNRRGEENFFFINAFNEWGEGNVLEPSKQWGDCFGRALSSALEHAKTVPWKDEIISAGEKMAVEIDEDHMDQVDVCVIVRATDSTKQFSYADPVSLSEMLDSLKKQQNKRWRAVVIPTHTHLNGQHPSLIKDHVIAAHDARLRYFSPPLPIRKMESPTSGGWMAVDWMILNMERLASDCARASRLLVTDFDMTYSPETFNLVARETGDSIHLPDIMGLNYETLLNIMMTEDSSMPWDARCARIADGSADTCIPAAGDLPDAALCPGALFLDFKKFRRGRHRFVGLGLELLWDLVEVDGWSWETTQNSACHMRHARTPTHCNRVGKFWIDVPEVANGKGYEYWSGCYSLSTFVGKYGNSLNGWDMDSWKKEPWCLRLQEGKYNEVIRWDLIFGEMLEVNFDKESKKKGDGDDGDTSDAVSEKLLNSAEEPDSQENDGTPPGERSDRPR</sequence>
<dbReference type="PANTHER" id="PTHR41244:SF1">
    <property type="entry name" value="GLYCOSYLTRANSFERASE"/>
    <property type="match status" value="1"/>
</dbReference>
<dbReference type="Proteomes" id="UP001201980">
    <property type="component" value="Unassembled WGS sequence"/>
</dbReference>
<dbReference type="EMBL" id="JAKWBI020000015">
    <property type="protein sequence ID" value="KAJ2906348.1"/>
    <property type="molecule type" value="Genomic_DNA"/>
</dbReference>
<evidence type="ECO:0000313" key="3">
    <source>
        <dbReference type="Proteomes" id="UP001201980"/>
    </source>
</evidence>
<protein>
    <submittedName>
        <fullName evidence="2">Uncharacterized protein</fullName>
    </submittedName>
</protein>
<feature type="region of interest" description="Disordered" evidence="1">
    <location>
        <begin position="1"/>
        <end position="29"/>
    </location>
</feature>
<keyword evidence="3" id="KW-1185">Reference proteome</keyword>
<dbReference type="InterPro" id="IPR032719">
    <property type="entry name" value="WbsX"/>
</dbReference>
<gene>
    <name evidence="2" type="ORF">MKZ38_002064</name>
</gene>
<evidence type="ECO:0000256" key="1">
    <source>
        <dbReference type="SAM" id="MobiDB-lite"/>
    </source>
</evidence>
<proteinExistence type="predicted"/>
<dbReference type="AlphaFoldDB" id="A0AAD5WWW8"/>
<reference evidence="2" key="1">
    <citation type="submission" date="2022-07" db="EMBL/GenBank/DDBJ databases">
        <title>Draft genome sequence of Zalerion maritima ATCC 34329, a (micro)plastics degrading marine fungus.</title>
        <authorList>
            <person name="Paco A."/>
            <person name="Goncalves M.F.M."/>
            <person name="Rocha-Santos T.A.P."/>
            <person name="Alves A."/>
        </authorList>
    </citation>
    <scope>NUCLEOTIDE SEQUENCE</scope>
    <source>
        <strain evidence="2">ATCC 34329</strain>
    </source>
</reference>
<comment type="caution">
    <text evidence="2">The sequence shown here is derived from an EMBL/GenBank/DDBJ whole genome shotgun (WGS) entry which is preliminary data.</text>
</comment>
<feature type="compositionally biased region" description="Pro residues" evidence="1">
    <location>
        <begin position="1"/>
        <end position="13"/>
    </location>
</feature>
<dbReference type="Pfam" id="PF14307">
    <property type="entry name" value="Glyco_tran_WbsX"/>
    <property type="match status" value="2"/>
</dbReference>
<dbReference type="PANTHER" id="PTHR41244">
    <property type="entry name" value="RHAMNAN SYNTHESIS F"/>
    <property type="match status" value="1"/>
</dbReference>
<feature type="region of interest" description="Disordered" evidence="1">
    <location>
        <begin position="722"/>
        <end position="767"/>
    </location>
</feature>